<reference evidence="2 3" key="1">
    <citation type="journal article" date="2010" name="Stand. Genomic Sci.">
        <title>Complete genome sequence of Coraliomargarita akajimensis type strain (04OKA010-24).</title>
        <authorList>
            <person name="Mavromatis K."/>
            <person name="Abt B."/>
            <person name="Brambilla E."/>
            <person name="Lapidus A."/>
            <person name="Copeland A."/>
            <person name="Deshpande S."/>
            <person name="Nolan M."/>
            <person name="Lucas S."/>
            <person name="Tice H."/>
            <person name="Cheng J.F."/>
            <person name="Han C."/>
            <person name="Detter J.C."/>
            <person name="Woyke T."/>
            <person name="Goodwin L."/>
            <person name="Pitluck S."/>
            <person name="Held B."/>
            <person name="Brettin T."/>
            <person name="Tapia R."/>
            <person name="Ivanova N."/>
            <person name="Mikhailova N."/>
            <person name="Pati A."/>
            <person name="Liolios K."/>
            <person name="Chen A."/>
            <person name="Palaniappan K."/>
            <person name="Land M."/>
            <person name="Hauser L."/>
            <person name="Chang Y.J."/>
            <person name="Jeffries C.D."/>
            <person name="Rohde M."/>
            <person name="Goker M."/>
            <person name="Bristow J."/>
            <person name="Eisen J.A."/>
            <person name="Markowitz V."/>
            <person name="Hugenholtz P."/>
            <person name="Klenk H.P."/>
            <person name="Kyrpides N.C."/>
        </authorList>
    </citation>
    <scope>NUCLEOTIDE SEQUENCE [LARGE SCALE GENOMIC DNA]</scope>
    <source>
        <strain evidence="3">DSM 45221 / IAM 15411 / JCM 23193 / KCTC 12865</strain>
    </source>
</reference>
<dbReference type="Gene3D" id="2.115.10.20">
    <property type="entry name" value="Glycosyl hydrolase domain, family 43"/>
    <property type="match status" value="1"/>
</dbReference>
<dbReference type="STRING" id="583355.Caka_0533"/>
<protein>
    <submittedName>
        <fullName evidence="2">Uncharacterized protein</fullName>
    </submittedName>
</protein>
<dbReference type="eggNOG" id="COG1621">
    <property type="taxonomic scope" value="Bacteria"/>
</dbReference>
<keyword evidence="1" id="KW-0732">Signal</keyword>
<evidence type="ECO:0000256" key="1">
    <source>
        <dbReference type="SAM" id="SignalP"/>
    </source>
</evidence>
<evidence type="ECO:0000313" key="2">
    <source>
        <dbReference type="EMBL" id="ADE53558.1"/>
    </source>
</evidence>
<gene>
    <name evidence="2" type="ordered locus">Caka_0533</name>
</gene>
<dbReference type="KEGG" id="caa:Caka_0533"/>
<keyword evidence="3" id="KW-1185">Reference proteome</keyword>
<dbReference type="AlphaFoldDB" id="D5ENP9"/>
<name>D5ENP9_CORAD</name>
<proteinExistence type="predicted"/>
<feature type="signal peptide" evidence="1">
    <location>
        <begin position="1"/>
        <end position="27"/>
    </location>
</feature>
<accession>D5ENP9</accession>
<feature type="chain" id="PRO_5003071313" evidence="1">
    <location>
        <begin position="28"/>
        <end position="667"/>
    </location>
</feature>
<dbReference type="HOGENOM" id="CLU_026773_0_0_0"/>
<dbReference type="CDD" id="cd08994">
    <property type="entry name" value="GH43_62_32_68_117_130-like"/>
    <property type="match status" value="1"/>
</dbReference>
<evidence type="ECO:0000313" key="3">
    <source>
        <dbReference type="Proteomes" id="UP000000925"/>
    </source>
</evidence>
<dbReference type="EMBL" id="CP001998">
    <property type="protein sequence ID" value="ADE53558.1"/>
    <property type="molecule type" value="Genomic_DNA"/>
</dbReference>
<dbReference type="InterPro" id="IPR023296">
    <property type="entry name" value="Glyco_hydro_beta-prop_sf"/>
</dbReference>
<sequence>MRIFTSRHIVQCLGAVLAVLIFCDAGAEQTSKTFVRGGQFKDLILPVPIIDGLESKGLWGNVKVLPRDKDNGVEDNEWCYWGGNPIKGDDGKYHIAVCRWPESTGHWGWFNSEVAHAVSDNPIGPYRVTQTVIAKAHNPEVLTMRDGTYALHTNRGEVYVADRMEGPWTLDGEITFYLRGMRHKFYNGSNLTTEFRPDGSILIVRKRGDIGISNNGIKGPFKMVSIDNYHRNSGYAEDPVVWRSRHQYHCIYNCAMDRQSGYMRSLDGIHWKNEEGLPYDSSSTFYTDGTRNEWYKFERAKVLQDEIGRATHLSLALIDIHKREDVGNDNHSSKNMILPLVTERIVTIIGDESITSEAAKIAIRIEAEEGFNPQKELDISSLRFGSDSLVNYGGGCVVVDSKADEDDLIVTFEGDHGLNRFDYDFKLLGRTKSDDLVVAYALLPGKSTDAATLIALPVKATGDTLTSVIENAGLSDSEPVEVILIEHSKAGQQILKRFEVPALKPYENTTVSLKLENSAAENAEYHIEIPAQKSYEGYWRMVDDTDPSVEFTGNWSASEANPVYYMNHERHTQTIGDSVKFTFNGSKARAYGTLNNKKGGTVDVYIDGEFVETIVLRWGGPMSKVYQSKLLPEGEHTLEFRVSDPFREQTSVFFDAFAFESPANAVR</sequence>
<dbReference type="Gene3D" id="2.60.120.260">
    <property type="entry name" value="Galactose-binding domain-like"/>
    <property type="match status" value="1"/>
</dbReference>
<dbReference type="Proteomes" id="UP000000925">
    <property type="component" value="Chromosome"/>
</dbReference>
<dbReference type="SUPFAM" id="SSF75005">
    <property type="entry name" value="Arabinanase/levansucrase/invertase"/>
    <property type="match status" value="1"/>
</dbReference>
<organism evidence="2 3">
    <name type="scientific">Coraliomargarita akajimensis (strain DSM 45221 / IAM 15411 / JCM 23193 / KCTC 12865 / 04OKA010-24)</name>
    <dbReference type="NCBI Taxonomy" id="583355"/>
    <lineage>
        <taxon>Bacteria</taxon>
        <taxon>Pseudomonadati</taxon>
        <taxon>Verrucomicrobiota</taxon>
        <taxon>Opitutia</taxon>
        <taxon>Puniceicoccales</taxon>
        <taxon>Coraliomargaritaceae</taxon>
        <taxon>Coraliomargarita</taxon>
    </lineage>
</organism>